<dbReference type="InterPro" id="IPR004125">
    <property type="entry name" value="Signal_recog_particle_SRP54_M"/>
</dbReference>
<dbReference type="SMART" id="SM00962">
    <property type="entry name" value="SRP54"/>
    <property type="match status" value="1"/>
</dbReference>
<dbReference type="FunCoup" id="A2F1E7">
    <property type="interactions" value="582"/>
</dbReference>
<keyword evidence="15" id="KW-1185">Reference proteome</keyword>
<dbReference type="PANTHER" id="PTHR11564:SF5">
    <property type="entry name" value="SIGNAL RECOGNITION PARTICLE SUBUNIT SRP54"/>
    <property type="match status" value="1"/>
</dbReference>
<comment type="similarity">
    <text evidence="2">Belongs to the GTP-binding SRP family. SRP54 subfamily.</text>
</comment>
<comment type="subcellular location">
    <subcellularLocation>
        <location evidence="1">Cytoplasm</location>
    </subcellularLocation>
</comment>
<dbReference type="OMA" id="MTIFVMD"/>
<dbReference type="GO" id="GO:0005829">
    <property type="term" value="C:cytosol"/>
    <property type="evidence" value="ECO:0000318"/>
    <property type="project" value="GO_Central"/>
</dbReference>
<dbReference type="FunFam" id="3.40.50.300:FF:000022">
    <property type="entry name" value="Signal recognition particle 54 kDa subunit"/>
    <property type="match status" value="1"/>
</dbReference>
<dbReference type="InterPro" id="IPR036225">
    <property type="entry name" value="SRP/SRP_N"/>
</dbReference>
<evidence type="ECO:0000256" key="2">
    <source>
        <dbReference type="ARBA" id="ARBA00005450"/>
    </source>
</evidence>
<dbReference type="VEuPathDB" id="TrichDB:TVAGG3_0947590"/>
<dbReference type="Gene3D" id="1.10.260.30">
    <property type="entry name" value="Signal recognition particle, SRP54 subunit, M-domain"/>
    <property type="match status" value="1"/>
</dbReference>
<dbReference type="Proteomes" id="UP000001542">
    <property type="component" value="Unassembled WGS sequence"/>
</dbReference>
<feature type="domain" description="AAA+ ATPase" evidence="12">
    <location>
        <begin position="99"/>
        <end position="276"/>
    </location>
</feature>
<evidence type="ECO:0000256" key="3">
    <source>
        <dbReference type="ARBA" id="ARBA00022490"/>
    </source>
</evidence>
<dbReference type="STRING" id="5722.A2F1E7"/>
<dbReference type="Pfam" id="PF02978">
    <property type="entry name" value="SRP_SPB"/>
    <property type="match status" value="1"/>
</dbReference>
<dbReference type="GO" id="GO:0006616">
    <property type="term" value="P:SRP-dependent cotranslational protein targeting to membrane, translocation"/>
    <property type="evidence" value="ECO:0000318"/>
    <property type="project" value="GO_Central"/>
</dbReference>
<evidence type="ECO:0000256" key="10">
    <source>
        <dbReference type="ARBA" id="ARBA00035672"/>
    </source>
</evidence>
<dbReference type="Pfam" id="PF02881">
    <property type="entry name" value="SRP54_N"/>
    <property type="match status" value="1"/>
</dbReference>
<dbReference type="RefSeq" id="XP_001314049.1">
    <property type="nucleotide sequence ID" value="XM_001314042.1"/>
</dbReference>
<keyword evidence="8" id="KW-0733">Signal recognition particle</keyword>
<dbReference type="InterPro" id="IPR013822">
    <property type="entry name" value="Signal_recog_particl_SRP54_hlx"/>
</dbReference>
<keyword evidence="9" id="KW-0687">Ribonucleoprotein</keyword>
<dbReference type="InterPro" id="IPR003593">
    <property type="entry name" value="AAA+_ATPase"/>
</dbReference>
<evidence type="ECO:0000256" key="1">
    <source>
        <dbReference type="ARBA" id="ARBA00004496"/>
    </source>
</evidence>
<dbReference type="InterPro" id="IPR027417">
    <property type="entry name" value="P-loop_NTPase"/>
</dbReference>
<dbReference type="InterPro" id="IPR036891">
    <property type="entry name" value="Signal_recog_part_SRP54_M_sf"/>
</dbReference>
<evidence type="ECO:0000313" key="15">
    <source>
        <dbReference type="Proteomes" id="UP000001542"/>
    </source>
</evidence>
<dbReference type="EMBL" id="DS113573">
    <property type="protein sequence ID" value="EAY01234.1"/>
    <property type="molecule type" value="Genomic_DNA"/>
</dbReference>
<evidence type="ECO:0000259" key="12">
    <source>
        <dbReference type="SMART" id="SM00382"/>
    </source>
</evidence>
<feature type="domain" description="SRP54-type proteins GTP-binding" evidence="13">
    <location>
        <begin position="100"/>
        <end position="295"/>
    </location>
</feature>
<reference evidence="14" key="2">
    <citation type="journal article" date="2007" name="Science">
        <title>Draft genome sequence of the sexually transmitted pathogen Trichomonas vaginalis.</title>
        <authorList>
            <person name="Carlton J.M."/>
            <person name="Hirt R.P."/>
            <person name="Silva J.C."/>
            <person name="Delcher A.L."/>
            <person name="Schatz M."/>
            <person name="Zhao Q."/>
            <person name="Wortman J.R."/>
            <person name="Bidwell S.L."/>
            <person name="Alsmark U.C.M."/>
            <person name="Besteiro S."/>
            <person name="Sicheritz-Ponten T."/>
            <person name="Noel C.J."/>
            <person name="Dacks J.B."/>
            <person name="Foster P.G."/>
            <person name="Simillion C."/>
            <person name="Van de Peer Y."/>
            <person name="Miranda-Saavedra D."/>
            <person name="Barton G.J."/>
            <person name="Westrop G.D."/>
            <person name="Mueller S."/>
            <person name="Dessi D."/>
            <person name="Fiori P.L."/>
            <person name="Ren Q."/>
            <person name="Paulsen I."/>
            <person name="Zhang H."/>
            <person name="Bastida-Corcuera F.D."/>
            <person name="Simoes-Barbosa A."/>
            <person name="Brown M.T."/>
            <person name="Hayes R.D."/>
            <person name="Mukherjee M."/>
            <person name="Okumura C.Y."/>
            <person name="Schneider R."/>
            <person name="Smith A.J."/>
            <person name="Vanacova S."/>
            <person name="Villalvazo M."/>
            <person name="Haas B.J."/>
            <person name="Pertea M."/>
            <person name="Feldblyum T.V."/>
            <person name="Utterback T.R."/>
            <person name="Shu C.L."/>
            <person name="Osoegawa K."/>
            <person name="de Jong P.J."/>
            <person name="Hrdy I."/>
            <person name="Horvathova L."/>
            <person name="Zubacova Z."/>
            <person name="Dolezal P."/>
            <person name="Malik S.B."/>
            <person name="Logsdon J.M. Jr."/>
            <person name="Henze K."/>
            <person name="Gupta A."/>
            <person name="Wang C.C."/>
            <person name="Dunne R.L."/>
            <person name="Upcroft J.A."/>
            <person name="Upcroft P."/>
            <person name="White O."/>
            <person name="Salzberg S.L."/>
            <person name="Tang P."/>
            <person name="Chiu C.-H."/>
            <person name="Lee Y.-S."/>
            <person name="Embley T.M."/>
            <person name="Coombs G.H."/>
            <person name="Mottram J.C."/>
            <person name="Tachezy J."/>
            <person name="Fraser-Liggett C.M."/>
            <person name="Johnson P.J."/>
        </authorList>
    </citation>
    <scope>NUCLEOTIDE SEQUENCE [LARGE SCALE GENOMIC DNA]</scope>
    <source>
        <strain evidence="14">G3</strain>
    </source>
</reference>
<evidence type="ECO:0000256" key="7">
    <source>
        <dbReference type="ARBA" id="ARBA00023134"/>
    </source>
</evidence>
<evidence type="ECO:0000259" key="13">
    <source>
        <dbReference type="SMART" id="SM00962"/>
    </source>
</evidence>
<evidence type="ECO:0000313" key="14">
    <source>
        <dbReference type="EMBL" id="EAY01234.1"/>
    </source>
</evidence>
<name>A2F1E7_TRIV3</name>
<proteinExistence type="inferred from homology"/>
<dbReference type="KEGG" id="tva:4759060"/>
<dbReference type="GO" id="GO:0005525">
    <property type="term" value="F:GTP binding"/>
    <property type="evidence" value="ECO:0007669"/>
    <property type="project" value="UniProtKB-KW"/>
</dbReference>
<dbReference type="eggNOG" id="KOG0780">
    <property type="taxonomic scope" value="Eukaryota"/>
</dbReference>
<gene>
    <name evidence="14" type="ORF">TVAG_027020</name>
</gene>
<dbReference type="GO" id="GO:0030942">
    <property type="term" value="F:endoplasmic reticulum signal peptide binding"/>
    <property type="evidence" value="ECO:0000318"/>
    <property type="project" value="GO_Central"/>
</dbReference>
<evidence type="ECO:0000256" key="6">
    <source>
        <dbReference type="ARBA" id="ARBA00022884"/>
    </source>
</evidence>
<dbReference type="GO" id="GO:0008312">
    <property type="term" value="F:7S RNA binding"/>
    <property type="evidence" value="ECO:0000318"/>
    <property type="project" value="GO_Central"/>
</dbReference>
<keyword evidence="3" id="KW-0963">Cytoplasm</keyword>
<dbReference type="GO" id="GO:0005786">
    <property type="term" value="C:signal recognition particle, endoplasmic reticulum targeting"/>
    <property type="evidence" value="ECO:0000318"/>
    <property type="project" value="GO_Central"/>
</dbReference>
<dbReference type="InterPro" id="IPR022941">
    <property type="entry name" value="SRP54"/>
</dbReference>
<dbReference type="VEuPathDB" id="TrichDB:TVAG_027020"/>
<keyword evidence="4" id="KW-0547">Nucleotide-binding</keyword>
<dbReference type="Pfam" id="PF00448">
    <property type="entry name" value="SRP54"/>
    <property type="match status" value="1"/>
</dbReference>
<dbReference type="PANTHER" id="PTHR11564">
    <property type="entry name" value="SIGNAL RECOGNITION PARTICLE 54K PROTEIN SRP54"/>
    <property type="match status" value="1"/>
</dbReference>
<evidence type="ECO:0000256" key="8">
    <source>
        <dbReference type="ARBA" id="ARBA00023135"/>
    </source>
</evidence>
<comment type="catalytic activity">
    <reaction evidence="11">
        <text>GTP + H2O = GDP + phosphate + H(+)</text>
        <dbReference type="Rhea" id="RHEA:19669"/>
        <dbReference type="ChEBI" id="CHEBI:15377"/>
        <dbReference type="ChEBI" id="CHEBI:15378"/>
        <dbReference type="ChEBI" id="CHEBI:37565"/>
        <dbReference type="ChEBI" id="CHEBI:43474"/>
        <dbReference type="ChEBI" id="CHEBI:58189"/>
        <dbReference type="EC" id="3.6.5.4"/>
    </reaction>
    <physiologicalReaction direction="left-to-right" evidence="11">
        <dbReference type="Rhea" id="RHEA:19670"/>
    </physiologicalReaction>
</comment>
<dbReference type="SUPFAM" id="SSF52540">
    <property type="entry name" value="P-loop containing nucleoside triphosphate hydrolases"/>
    <property type="match status" value="1"/>
</dbReference>
<dbReference type="OrthoDB" id="10250817at2759"/>
<dbReference type="Gene3D" id="3.40.50.300">
    <property type="entry name" value="P-loop containing nucleotide triphosphate hydrolases"/>
    <property type="match status" value="1"/>
</dbReference>
<evidence type="ECO:0000256" key="5">
    <source>
        <dbReference type="ARBA" id="ARBA00022801"/>
    </source>
</evidence>
<organism evidence="14 15">
    <name type="scientific">Trichomonas vaginalis (strain ATCC PRA-98 / G3)</name>
    <dbReference type="NCBI Taxonomy" id="412133"/>
    <lineage>
        <taxon>Eukaryota</taxon>
        <taxon>Metamonada</taxon>
        <taxon>Parabasalia</taxon>
        <taxon>Trichomonadida</taxon>
        <taxon>Trichomonadidae</taxon>
        <taxon>Trichomonas</taxon>
    </lineage>
</organism>
<keyword evidence="7" id="KW-0342">GTP-binding</keyword>
<protein>
    <recommendedName>
        <fullName evidence="10">signal-recognition-particle GTPase</fullName>
        <ecNumber evidence="10">3.6.5.4</ecNumber>
    </recommendedName>
</protein>
<dbReference type="GO" id="GO:0003924">
    <property type="term" value="F:GTPase activity"/>
    <property type="evidence" value="ECO:0007669"/>
    <property type="project" value="InterPro"/>
</dbReference>
<dbReference type="SUPFAM" id="SSF47446">
    <property type="entry name" value="Signal peptide-binding domain"/>
    <property type="match status" value="1"/>
</dbReference>
<dbReference type="SMR" id="A2F1E7"/>
<dbReference type="CDD" id="cd17875">
    <property type="entry name" value="SRP54_G"/>
    <property type="match status" value="1"/>
</dbReference>
<dbReference type="InParanoid" id="A2F1E7"/>
<evidence type="ECO:0000256" key="4">
    <source>
        <dbReference type="ARBA" id="ARBA00022741"/>
    </source>
</evidence>
<keyword evidence="6" id="KW-0694">RNA-binding</keyword>
<keyword evidence="5" id="KW-0378">Hydrolase</keyword>
<reference evidence="14" key="1">
    <citation type="submission" date="2006-10" db="EMBL/GenBank/DDBJ databases">
        <authorList>
            <person name="Amadeo P."/>
            <person name="Zhao Q."/>
            <person name="Wortman J."/>
            <person name="Fraser-Liggett C."/>
            <person name="Carlton J."/>
        </authorList>
    </citation>
    <scope>NUCLEOTIDE SEQUENCE</scope>
    <source>
        <strain evidence="14">G3</strain>
    </source>
</reference>
<dbReference type="AlphaFoldDB" id="A2F1E7"/>
<accession>A2F1E7</accession>
<dbReference type="InterPro" id="IPR042101">
    <property type="entry name" value="SRP54_N_sf"/>
</dbReference>
<dbReference type="Gene3D" id="1.20.120.140">
    <property type="entry name" value="Signal recognition particle SRP54, nucleotide-binding domain"/>
    <property type="match status" value="1"/>
</dbReference>
<dbReference type="SUPFAM" id="SSF47364">
    <property type="entry name" value="Domain of the SRP/SRP receptor G-proteins"/>
    <property type="match status" value="1"/>
</dbReference>
<evidence type="ECO:0000256" key="11">
    <source>
        <dbReference type="ARBA" id="ARBA00048157"/>
    </source>
</evidence>
<dbReference type="EC" id="3.6.5.4" evidence="10"/>
<evidence type="ECO:0000256" key="9">
    <source>
        <dbReference type="ARBA" id="ARBA00023274"/>
    </source>
</evidence>
<dbReference type="SMART" id="SM00382">
    <property type="entry name" value="AAA"/>
    <property type="match status" value="1"/>
</dbReference>
<dbReference type="InterPro" id="IPR000897">
    <property type="entry name" value="SRP54_GTPase_dom"/>
</dbReference>
<sequence>MVLQDLGEKILAGLSNLGKASKVDDEFVKQYAKDMTNALKAADVSGPIVLQFFKQLISIKVSDLPPGVSIKKHIERETLRLLVDLVDPKVDAYKPTKGKPNVYMFVGLQGSGKTTTCTKLGLYYKKRGFKVGLVGADTFRAGAREQLMQNAQSVGLPYYVDLVNIDPISVAISGVEKFKRERYDMIIVDTSGKHAQENALFQEMQEMQDAINPDEIIFVLDANIGQSAFDQATAFSKAVDIGSIIMTKLDSGTKGGGAISAVAATKCPIAFYGTGEEMDQLEIFDPNSFIANILGYADPKALMHKLEVVDMDKQAELAQRIMKGQYGFREMYEQYKTILDMGDITGIINAVGMKSLLPKGFSNDDMTSTLKKYLVIIDSMSDKEMDDPSLFKEKNRIVRISRGTGMKTEMIEMVIKEQKNFAQAFKAFSKNKMFSNMLQNSGKMSQNEMMQAAQQMAKNINPGLAKQLKSGNFGNLLKGLKF</sequence>